<dbReference type="AlphaFoldDB" id="A0A497XM12"/>
<dbReference type="InterPro" id="IPR009875">
    <property type="entry name" value="PilZ_domain"/>
</dbReference>
<sequence>MSIEKAVEIFIFEDSFFFTTKVSLKRVEGDRLVLSTTDLLKKFAVLGKKAHLKYSTFALPVKIVGKSDTELIVTIPSLNPEKPVGDRRSARVPPSHVHPVKLFISVDGEEKEYEVDDISEGGFSVVVSDPYEVDKFLNKDVKVHIDFPVEVEEVKGSARLVNVLETEDGKIKLGFELFIDDADMVKVRFYVYSRIREILRQR</sequence>
<evidence type="ECO:0000313" key="3">
    <source>
        <dbReference type="EMBL" id="RLJ69917.1"/>
    </source>
</evidence>
<dbReference type="GO" id="GO:0035438">
    <property type="term" value="F:cyclic-di-GMP binding"/>
    <property type="evidence" value="ECO:0007669"/>
    <property type="project" value="InterPro"/>
</dbReference>
<dbReference type="Gene3D" id="2.40.10.220">
    <property type="entry name" value="predicted glycosyltransferase like domains"/>
    <property type="match status" value="1"/>
</dbReference>
<evidence type="ECO:0000259" key="2">
    <source>
        <dbReference type="Pfam" id="PF26339"/>
    </source>
</evidence>
<dbReference type="InterPro" id="IPR058402">
    <property type="entry name" value="DUF8089"/>
</dbReference>
<gene>
    <name evidence="3" type="ORF">BCF55_0176</name>
</gene>
<proteinExistence type="predicted"/>
<evidence type="ECO:0000259" key="1">
    <source>
        <dbReference type="Pfam" id="PF07238"/>
    </source>
</evidence>
<keyword evidence="4" id="KW-1185">Reference proteome</keyword>
<name>A0A497XM12_9AQUI</name>
<feature type="domain" description="DUF8089" evidence="2">
    <location>
        <begin position="5"/>
        <end position="75"/>
    </location>
</feature>
<dbReference type="Pfam" id="PF26339">
    <property type="entry name" value="DUF8089"/>
    <property type="match status" value="1"/>
</dbReference>
<accession>A0A497XM12</accession>
<dbReference type="OrthoDB" id="13345at2"/>
<comment type="caution">
    <text evidence="3">The sequence shown here is derived from an EMBL/GenBank/DDBJ whole genome shotgun (WGS) entry which is preliminary data.</text>
</comment>
<dbReference type="RefSeq" id="WP_121008876.1">
    <property type="nucleotide sequence ID" value="NZ_RCCJ01000001.1"/>
</dbReference>
<evidence type="ECO:0000313" key="4">
    <source>
        <dbReference type="Proteomes" id="UP000267841"/>
    </source>
</evidence>
<feature type="domain" description="PilZ" evidence="1">
    <location>
        <begin position="87"/>
        <end position="192"/>
    </location>
</feature>
<protein>
    <submittedName>
        <fullName evidence="3">PilZ domain-containing protein</fullName>
    </submittedName>
</protein>
<organism evidence="3 4">
    <name type="scientific">Hydrogenivirga caldilitoris</name>
    <dbReference type="NCBI Taxonomy" id="246264"/>
    <lineage>
        <taxon>Bacteria</taxon>
        <taxon>Pseudomonadati</taxon>
        <taxon>Aquificota</taxon>
        <taxon>Aquificia</taxon>
        <taxon>Aquificales</taxon>
        <taxon>Aquificaceae</taxon>
        <taxon>Hydrogenivirga</taxon>
    </lineage>
</organism>
<dbReference type="EMBL" id="RCCJ01000001">
    <property type="protein sequence ID" value="RLJ69917.1"/>
    <property type="molecule type" value="Genomic_DNA"/>
</dbReference>
<dbReference type="Pfam" id="PF07238">
    <property type="entry name" value="PilZ"/>
    <property type="match status" value="1"/>
</dbReference>
<dbReference type="Proteomes" id="UP000267841">
    <property type="component" value="Unassembled WGS sequence"/>
</dbReference>
<reference evidence="3 4" key="1">
    <citation type="submission" date="2018-10" db="EMBL/GenBank/DDBJ databases">
        <title>Genomic Encyclopedia of Archaeal and Bacterial Type Strains, Phase II (KMG-II): from individual species to whole genera.</title>
        <authorList>
            <person name="Goeker M."/>
        </authorList>
    </citation>
    <scope>NUCLEOTIDE SEQUENCE [LARGE SCALE GENOMIC DNA]</scope>
    <source>
        <strain evidence="3 4">DSM 16510</strain>
    </source>
</reference>